<sequence>MKALAWALLLAAGISASAQAGSATGSDWAVTQRYAVGGEGGWDYLTLDPASHRLFIARDDRVMVVDAHSGKLLAQIPGMRHAHGIALLPAQRRGYVSNGHGDDVSVIDLDALKVVGRIAVSGKDPDAIIADPANGHVLAMDARSNSISVIDPVAGKELASIAVPGNPEFAVTDGHGNLFVNLEDKGQLVHVDLKAGKVADVWPLAGCEGPTGLAYDLAAQRLFSVCDNRVMLVVDARDGHPVAKLPIGKGPDAAAYDAARHLVLSSNGDGSLTVVRQRDADHYDVVANVPTQKSARTMALDPQTHEVYLVAAKSAARGKPVEGFEVLVAAGK</sequence>
<proteinExistence type="predicted"/>
<dbReference type="AlphaFoldDB" id="A0A368KCG2"/>
<reference evidence="2 3" key="1">
    <citation type="submission" date="2018-05" db="EMBL/GenBank/DDBJ databases">
        <title>Draft genome sequence of Rhodanobacter denitrificans Yn1 isolated from gold copper mine.</title>
        <authorList>
            <person name="Yang N."/>
            <person name="Mazhar H.S."/>
            <person name="Rensing C."/>
        </authorList>
    </citation>
    <scope>NUCLEOTIDE SEQUENCE [LARGE SCALE GENOMIC DNA]</scope>
    <source>
        <strain evidence="2 3">Yn1</strain>
    </source>
</reference>
<dbReference type="PANTHER" id="PTHR47197:SF3">
    <property type="entry name" value="DIHYDRO-HEME D1 DEHYDROGENASE"/>
    <property type="match status" value="1"/>
</dbReference>
<protein>
    <submittedName>
        <fullName evidence="2">YncE family protein</fullName>
    </submittedName>
</protein>
<evidence type="ECO:0000313" key="2">
    <source>
        <dbReference type="EMBL" id="RCS29612.1"/>
    </source>
</evidence>
<dbReference type="SUPFAM" id="SSF51004">
    <property type="entry name" value="C-terminal (heme d1) domain of cytochrome cd1-nitrite reductase"/>
    <property type="match status" value="1"/>
</dbReference>
<feature type="signal peptide" evidence="1">
    <location>
        <begin position="1"/>
        <end position="20"/>
    </location>
</feature>
<dbReference type="RefSeq" id="WP_114343337.1">
    <property type="nucleotide sequence ID" value="NZ_QFWQ01000006.1"/>
</dbReference>
<dbReference type="Proteomes" id="UP000252387">
    <property type="component" value="Unassembled WGS sequence"/>
</dbReference>
<feature type="chain" id="PRO_5016728812" evidence="1">
    <location>
        <begin position="21"/>
        <end position="332"/>
    </location>
</feature>
<dbReference type="InterPro" id="IPR011048">
    <property type="entry name" value="Haem_d1_sf"/>
</dbReference>
<dbReference type="InterPro" id="IPR011964">
    <property type="entry name" value="YVTN_b-propeller_repeat"/>
</dbReference>
<accession>A0A368KCG2</accession>
<name>A0A368KCG2_9GAMM</name>
<evidence type="ECO:0000313" key="3">
    <source>
        <dbReference type="Proteomes" id="UP000252387"/>
    </source>
</evidence>
<dbReference type="NCBIfam" id="TIGR02276">
    <property type="entry name" value="beta_rpt_yvtn"/>
    <property type="match status" value="1"/>
</dbReference>
<dbReference type="InterPro" id="IPR015943">
    <property type="entry name" value="WD40/YVTN_repeat-like_dom_sf"/>
</dbReference>
<gene>
    <name evidence="2" type="ORF">DEO45_10635</name>
</gene>
<keyword evidence="3" id="KW-1185">Reference proteome</keyword>
<dbReference type="InterPro" id="IPR051200">
    <property type="entry name" value="Host-pathogen_enzymatic-act"/>
</dbReference>
<dbReference type="OrthoDB" id="7187796at2"/>
<dbReference type="Gene3D" id="2.130.10.10">
    <property type="entry name" value="YVTN repeat-like/Quinoprotein amine dehydrogenase"/>
    <property type="match status" value="2"/>
</dbReference>
<keyword evidence="1" id="KW-0732">Signal</keyword>
<dbReference type="EMBL" id="QFWQ01000006">
    <property type="protein sequence ID" value="RCS29612.1"/>
    <property type="molecule type" value="Genomic_DNA"/>
</dbReference>
<dbReference type="PANTHER" id="PTHR47197">
    <property type="entry name" value="PROTEIN NIRF"/>
    <property type="match status" value="1"/>
</dbReference>
<organism evidence="2 3">
    <name type="scientific">Rhodanobacter denitrificans</name>
    <dbReference type="NCBI Taxonomy" id="666685"/>
    <lineage>
        <taxon>Bacteria</taxon>
        <taxon>Pseudomonadati</taxon>
        <taxon>Pseudomonadota</taxon>
        <taxon>Gammaproteobacteria</taxon>
        <taxon>Lysobacterales</taxon>
        <taxon>Rhodanobacteraceae</taxon>
        <taxon>Rhodanobacter</taxon>
    </lineage>
</organism>
<evidence type="ECO:0000256" key="1">
    <source>
        <dbReference type="SAM" id="SignalP"/>
    </source>
</evidence>
<comment type="caution">
    <text evidence="2">The sequence shown here is derived from an EMBL/GenBank/DDBJ whole genome shotgun (WGS) entry which is preliminary data.</text>
</comment>